<gene>
    <name evidence="2" type="ordered locus">azo2049</name>
</gene>
<organism evidence="2 3">
    <name type="scientific">Azoarcus sp. (strain BH72)</name>
    <dbReference type="NCBI Taxonomy" id="418699"/>
    <lineage>
        <taxon>Bacteria</taxon>
        <taxon>Pseudomonadati</taxon>
        <taxon>Pseudomonadota</taxon>
        <taxon>Betaproteobacteria</taxon>
        <taxon>Rhodocyclales</taxon>
        <taxon>Zoogloeaceae</taxon>
        <taxon>Azoarcus</taxon>
    </lineage>
</organism>
<name>A1K761_AZOSB</name>
<dbReference type="InterPro" id="IPR010260">
    <property type="entry name" value="AlpA"/>
</dbReference>
<dbReference type="EMBL" id="AM406670">
    <property type="protein sequence ID" value="CAL94666.1"/>
    <property type="molecule type" value="Genomic_DNA"/>
</dbReference>
<accession>A1K761</accession>
<protein>
    <recommendedName>
        <fullName evidence="4">AlpA family phage regulatory protein</fullName>
    </recommendedName>
</protein>
<dbReference type="STRING" id="62928.azo2049"/>
<dbReference type="Proteomes" id="UP000002588">
    <property type="component" value="Chromosome"/>
</dbReference>
<keyword evidence="3" id="KW-1185">Reference proteome</keyword>
<feature type="region of interest" description="Disordered" evidence="1">
    <location>
        <begin position="61"/>
        <end position="89"/>
    </location>
</feature>
<dbReference type="HOGENOM" id="CLU_140176_3_0_4"/>
<evidence type="ECO:0008006" key="4">
    <source>
        <dbReference type="Google" id="ProtNLM"/>
    </source>
</evidence>
<reference evidence="2 3" key="1">
    <citation type="journal article" date="2006" name="Nat. Biotechnol.">
        <title>Complete genome of the mutualistic, N2-fixing grass endophyte Azoarcus sp. strain BH72.</title>
        <authorList>
            <person name="Krause A."/>
            <person name="Ramakumar A."/>
            <person name="Bartels D."/>
            <person name="Battistoni F."/>
            <person name="Bekel T."/>
            <person name="Boch J."/>
            <person name="Boehm M."/>
            <person name="Friedrich F."/>
            <person name="Hurek T."/>
            <person name="Krause L."/>
            <person name="Linke B."/>
            <person name="McHardy A.C."/>
            <person name="Sarkar A."/>
            <person name="Schneiker S."/>
            <person name="Syed A.A."/>
            <person name="Thauer R."/>
            <person name="Vorhoelter F.-J."/>
            <person name="Weidner S."/>
            <person name="Puehler A."/>
            <person name="Reinhold-Hurek B."/>
            <person name="Kaiser O."/>
            <person name="Goesmann A."/>
        </authorList>
    </citation>
    <scope>NUCLEOTIDE SEQUENCE [LARGE SCALE GENOMIC DNA]</scope>
    <source>
        <strain evidence="2 3">BH72</strain>
    </source>
</reference>
<dbReference type="KEGG" id="azo:azo2049"/>
<sequence>MTKTVHAPLKRIFLDLPAVAEVVALSESTVQELVRLGQFPLPRQTSGRRVGWLVREVEEWAESRPASTLPPPANTGAKKARRATTQPRA</sequence>
<proteinExistence type="predicted"/>
<dbReference type="AlphaFoldDB" id="A1K761"/>
<dbReference type="RefSeq" id="WP_011765780.1">
    <property type="nucleotide sequence ID" value="NC_008702.1"/>
</dbReference>
<dbReference type="eggNOG" id="COG3311">
    <property type="taxonomic scope" value="Bacteria"/>
</dbReference>
<dbReference type="Gene3D" id="1.10.238.160">
    <property type="match status" value="1"/>
</dbReference>
<dbReference type="Pfam" id="PF05930">
    <property type="entry name" value="Phage_AlpA"/>
    <property type="match status" value="1"/>
</dbReference>
<evidence type="ECO:0000256" key="1">
    <source>
        <dbReference type="SAM" id="MobiDB-lite"/>
    </source>
</evidence>
<evidence type="ECO:0000313" key="2">
    <source>
        <dbReference type="EMBL" id="CAL94666.1"/>
    </source>
</evidence>
<evidence type="ECO:0000313" key="3">
    <source>
        <dbReference type="Proteomes" id="UP000002588"/>
    </source>
</evidence>